<proteinExistence type="inferred from homology"/>
<dbReference type="OrthoDB" id="9772584at2"/>
<gene>
    <name evidence="4" type="ORF">SAMN02745194_04253</name>
</gene>
<dbReference type="InterPro" id="IPR016161">
    <property type="entry name" value="Ald_DH/histidinol_DH"/>
</dbReference>
<dbReference type="Gene3D" id="3.40.309.10">
    <property type="entry name" value="Aldehyde Dehydrogenase, Chain A, domain 2"/>
    <property type="match status" value="1"/>
</dbReference>
<sequence>MNAPLLDLTYPHPRLIIAGRCVEQARDSEPVLNPATGETLGEVPHATDADLAEALDAAARAFPAWRDTAPPARGRIIRAAATLLRERRTAIATLITLEMGKPYQEALAEIETAAGIFEWHAGEGERAYGRVIPGGAPGERRLVLRSPLGPIAAFSSWNAPSITPSRKISGALAAGCPVIIKASEESPATALAVAQCLLDAGLPPELLSVVFGDPAWISQRLIEDPVIRGVTFTGSVGVGKKIAALALSGMKRTTLELGGHAPVIIWDDVDVDAVAKASSAAKFRNVGQVCTSPTRFYVHERVYDRFRDGVVAAAKAIRVGDGFDPATAMGPLANARRVTAMMELTEEARSRGVTIAAGSSAPQSPGFFWNPTVLDDAREDCLAANAEPFGPLALLRPVGSVEEALALANRLPLGLASYVMARDGTVANRLADGIEAGNVAVNSWRASLPESPFGGWKESGLGQEGGIEGLEAFQSVKCELQA</sequence>
<evidence type="ECO:0000256" key="2">
    <source>
        <dbReference type="ARBA" id="ARBA00023002"/>
    </source>
</evidence>
<dbReference type="InterPro" id="IPR016162">
    <property type="entry name" value="Ald_DH_N"/>
</dbReference>
<feature type="domain" description="Aldehyde dehydrogenase" evidence="3">
    <location>
        <begin position="26"/>
        <end position="477"/>
    </location>
</feature>
<organism evidence="4 5">
    <name type="scientific">Muricoccus roseus</name>
    <dbReference type="NCBI Taxonomy" id="198092"/>
    <lineage>
        <taxon>Bacteria</taxon>
        <taxon>Pseudomonadati</taxon>
        <taxon>Pseudomonadota</taxon>
        <taxon>Alphaproteobacteria</taxon>
        <taxon>Acetobacterales</taxon>
        <taxon>Roseomonadaceae</taxon>
        <taxon>Muricoccus</taxon>
    </lineage>
</organism>
<dbReference type="GO" id="GO:0004777">
    <property type="term" value="F:succinate-semialdehyde dehydrogenase (NAD+) activity"/>
    <property type="evidence" value="ECO:0007669"/>
    <property type="project" value="TreeGrafter"/>
</dbReference>
<dbReference type="SUPFAM" id="SSF53720">
    <property type="entry name" value="ALDH-like"/>
    <property type="match status" value="1"/>
</dbReference>
<dbReference type="Gene3D" id="3.40.605.10">
    <property type="entry name" value="Aldehyde Dehydrogenase, Chain A, domain 1"/>
    <property type="match status" value="1"/>
</dbReference>
<dbReference type="InterPro" id="IPR015590">
    <property type="entry name" value="Aldehyde_DH_dom"/>
</dbReference>
<dbReference type="GO" id="GO:0009450">
    <property type="term" value="P:gamma-aminobutyric acid catabolic process"/>
    <property type="evidence" value="ECO:0007669"/>
    <property type="project" value="TreeGrafter"/>
</dbReference>
<dbReference type="EMBL" id="FQZF01000033">
    <property type="protein sequence ID" value="SHK13358.1"/>
    <property type="molecule type" value="Genomic_DNA"/>
</dbReference>
<keyword evidence="2" id="KW-0560">Oxidoreductase</keyword>
<keyword evidence="5" id="KW-1185">Reference proteome</keyword>
<evidence type="ECO:0000256" key="1">
    <source>
        <dbReference type="ARBA" id="ARBA00009986"/>
    </source>
</evidence>
<name>A0A1M6PZJ0_9PROT</name>
<dbReference type="InterPro" id="IPR016163">
    <property type="entry name" value="Ald_DH_C"/>
</dbReference>
<comment type="similarity">
    <text evidence="1">Belongs to the aldehyde dehydrogenase family.</text>
</comment>
<dbReference type="AlphaFoldDB" id="A0A1M6PZJ0"/>
<dbReference type="RefSeq" id="WP_073138499.1">
    <property type="nucleotide sequence ID" value="NZ_FQZF01000033.1"/>
</dbReference>
<dbReference type="CDD" id="cd07103">
    <property type="entry name" value="ALDH_F5_SSADH_GabD"/>
    <property type="match status" value="1"/>
</dbReference>
<evidence type="ECO:0000313" key="5">
    <source>
        <dbReference type="Proteomes" id="UP000184387"/>
    </source>
</evidence>
<reference evidence="4 5" key="1">
    <citation type="submission" date="2016-11" db="EMBL/GenBank/DDBJ databases">
        <authorList>
            <person name="Jaros S."/>
            <person name="Januszkiewicz K."/>
            <person name="Wedrychowicz H."/>
        </authorList>
    </citation>
    <scope>NUCLEOTIDE SEQUENCE [LARGE SCALE GENOMIC DNA]</scope>
    <source>
        <strain evidence="4 5">DSM 14916</strain>
    </source>
</reference>
<dbReference type="PANTHER" id="PTHR43353">
    <property type="entry name" value="SUCCINATE-SEMIALDEHYDE DEHYDROGENASE, MITOCHONDRIAL"/>
    <property type="match status" value="1"/>
</dbReference>
<protein>
    <submittedName>
        <fullName evidence="4">Succinate-semialdehyde dehydrogenase / glutarate-semialdehyde dehydrogenase</fullName>
    </submittedName>
</protein>
<dbReference type="Proteomes" id="UP000184387">
    <property type="component" value="Unassembled WGS sequence"/>
</dbReference>
<evidence type="ECO:0000313" key="4">
    <source>
        <dbReference type="EMBL" id="SHK13358.1"/>
    </source>
</evidence>
<dbReference type="Pfam" id="PF00171">
    <property type="entry name" value="Aldedh"/>
    <property type="match status" value="1"/>
</dbReference>
<accession>A0A1M6PZJ0</accession>
<dbReference type="InterPro" id="IPR050740">
    <property type="entry name" value="Aldehyde_DH_Superfamily"/>
</dbReference>
<evidence type="ECO:0000259" key="3">
    <source>
        <dbReference type="Pfam" id="PF00171"/>
    </source>
</evidence>
<dbReference type="PANTHER" id="PTHR43353:SF5">
    <property type="entry name" value="SUCCINATE-SEMIALDEHYDE DEHYDROGENASE, MITOCHONDRIAL"/>
    <property type="match status" value="1"/>
</dbReference>
<dbReference type="FunFam" id="3.40.605.10:FF:000007">
    <property type="entry name" value="NAD/NADP-dependent betaine aldehyde dehydrogenase"/>
    <property type="match status" value="1"/>
</dbReference>
<dbReference type="STRING" id="198092.SAMN02745194_04253"/>